<name>A0ABN1LQE6_9ALTE</name>
<organism evidence="2 3">
    <name type="scientific">Aliiglaciecola litoralis</name>
    <dbReference type="NCBI Taxonomy" id="582857"/>
    <lineage>
        <taxon>Bacteria</taxon>
        <taxon>Pseudomonadati</taxon>
        <taxon>Pseudomonadota</taxon>
        <taxon>Gammaproteobacteria</taxon>
        <taxon>Alteromonadales</taxon>
        <taxon>Alteromonadaceae</taxon>
        <taxon>Aliiglaciecola</taxon>
    </lineage>
</organism>
<gene>
    <name evidence="2" type="ORF">GCM10009114_30750</name>
</gene>
<evidence type="ECO:0000313" key="3">
    <source>
        <dbReference type="Proteomes" id="UP001500359"/>
    </source>
</evidence>
<sequence length="246" mass="27484">MNSRTMVILVVVLTGLMLLIYSQTRPTDNQQLTLRFHPKLGELPLVFDQYRYANPGGDGLFKIRDLQLFVSNLTLVGQDNRFVLPDSYHLLRFDLNEGWFDIDITYPADINVAAIELGIGVDPQANGTIKIAGDLDPNGRMAWSWDVGYKFLLLEGAIKIGEEFSPLVYHVGFDENYQVVQIPLDKKALQSSPAKINFSLDFMALFDQKTPFDMAQTSSVKFDRADAAFLAAGFSELLSLCDGSCD</sequence>
<protein>
    <recommendedName>
        <fullName evidence="1">Copper-binding protein MbnP-like domain-containing protein</fullName>
    </recommendedName>
</protein>
<proteinExistence type="predicted"/>
<accession>A0ABN1LQE6</accession>
<evidence type="ECO:0000313" key="2">
    <source>
        <dbReference type="EMBL" id="GAA0858998.1"/>
    </source>
</evidence>
<dbReference type="Proteomes" id="UP001500359">
    <property type="component" value="Unassembled WGS sequence"/>
</dbReference>
<dbReference type="RefSeq" id="WP_343861550.1">
    <property type="nucleotide sequence ID" value="NZ_BAAAFD010000010.1"/>
</dbReference>
<comment type="caution">
    <text evidence="2">The sequence shown here is derived from an EMBL/GenBank/DDBJ whole genome shotgun (WGS) entry which is preliminary data.</text>
</comment>
<dbReference type="InterPro" id="IPR046863">
    <property type="entry name" value="MbnP-like_dom"/>
</dbReference>
<dbReference type="EMBL" id="BAAAFD010000010">
    <property type="protein sequence ID" value="GAA0858998.1"/>
    <property type="molecule type" value="Genomic_DNA"/>
</dbReference>
<reference evidence="2 3" key="1">
    <citation type="journal article" date="2019" name="Int. J. Syst. Evol. Microbiol.">
        <title>The Global Catalogue of Microorganisms (GCM) 10K type strain sequencing project: providing services to taxonomists for standard genome sequencing and annotation.</title>
        <authorList>
            <consortium name="The Broad Institute Genomics Platform"/>
            <consortium name="The Broad Institute Genome Sequencing Center for Infectious Disease"/>
            <person name="Wu L."/>
            <person name="Ma J."/>
        </authorList>
    </citation>
    <scope>NUCLEOTIDE SEQUENCE [LARGE SCALE GENOMIC DNA]</scope>
    <source>
        <strain evidence="2 3">JCM 15896</strain>
    </source>
</reference>
<evidence type="ECO:0000259" key="1">
    <source>
        <dbReference type="Pfam" id="PF20243"/>
    </source>
</evidence>
<feature type="domain" description="Copper-binding protein MbnP-like" evidence="1">
    <location>
        <begin position="30"/>
        <end position="219"/>
    </location>
</feature>
<dbReference type="Pfam" id="PF20243">
    <property type="entry name" value="MbnP"/>
    <property type="match status" value="1"/>
</dbReference>
<keyword evidence="3" id="KW-1185">Reference proteome</keyword>